<dbReference type="EMBL" id="KN840738">
    <property type="protein sequence ID" value="KIP01771.1"/>
    <property type="molecule type" value="Genomic_DNA"/>
</dbReference>
<reference evidence="2 3" key="1">
    <citation type="journal article" date="2014" name="PLoS Genet.">
        <title>Analysis of the Phlebiopsis gigantea genome, transcriptome and secretome provides insight into its pioneer colonization strategies of wood.</title>
        <authorList>
            <person name="Hori C."/>
            <person name="Ishida T."/>
            <person name="Igarashi K."/>
            <person name="Samejima M."/>
            <person name="Suzuki H."/>
            <person name="Master E."/>
            <person name="Ferreira P."/>
            <person name="Ruiz-Duenas F.J."/>
            <person name="Held B."/>
            <person name="Canessa P."/>
            <person name="Larrondo L.F."/>
            <person name="Schmoll M."/>
            <person name="Druzhinina I.S."/>
            <person name="Kubicek C.P."/>
            <person name="Gaskell J.A."/>
            <person name="Kersten P."/>
            <person name="St John F."/>
            <person name="Glasner J."/>
            <person name="Sabat G."/>
            <person name="Splinter BonDurant S."/>
            <person name="Syed K."/>
            <person name="Yadav J."/>
            <person name="Mgbeahuruike A.C."/>
            <person name="Kovalchuk A."/>
            <person name="Asiegbu F.O."/>
            <person name="Lackner G."/>
            <person name="Hoffmeister D."/>
            <person name="Rencoret J."/>
            <person name="Gutierrez A."/>
            <person name="Sun H."/>
            <person name="Lindquist E."/>
            <person name="Barry K."/>
            <person name="Riley R."/>
            <person name="Grigoriev I.V."/>
            <person name="Henrissat B."/>
            <person name="Kues U."/>
            <person name="Berka R.M."/>
            <person name="Martinez A.T."/>
            <person name="Covert S.F."/>
            <person name="Blanchette R.A."/>
            <person name="Cullen D."/>
        </authorList>
    </citation>
    <scope>NUCLEOTIDE SEQUENCE [LARGE SCALE GENOMIC DNA]</scope>
    <source>
        <strain evidence="2 3">11061_1 CR5-6</strain>
    </source>
</reference>
<proteinExistence type="predicted"/>
<gene>
    <name evidence="2" type="ORF">PHLGIDRAFT_38184</name>
</gene>
<dbReference type="AlphaFoldDB" id="A0A0C3RQ34"/>
<sequence>MKSFFVVATLAAAALAQRLHIAEPTAGQNLPTGQFFTAELRMDNTLSSMSQKSVLVAVTACYDVCDQPDQWGPGTVLYNGLFNPQYNVSAPQKSLYQDFRVQLPEGWPTGESVLAVAHQFTVGASEIPVFDYTTVHFNVTD</sequence>
<dbReference type="HOGENOM" id="CLU_137500_1_1_1"/>
<dbReference type="OrthoDB" id="2841294at2759"/>
<protein>
    <submittedName>
        <fullName evidence="2">Uncharacterized protein</fullName>
    </submittedName>
</protein>
<name>A0A0C3RQ34_PHLG1</name>
<dbReference type="Proteomes" id="UP000053257">
    <property type="component" value="Unassembled WGS sequence"/>
</dbReference>
<evidence type="ECO:0000313" key="2">
    <source>
        <dbReference type="EMBL" id="KIP01771.1"/>
    </source>
</evidence>
<accession>A0A0C3RQ34</accession>
<keyword evidence="3" id="KW-1185">Reference proteome</keyword>
<feature type="chain" id="PRO_5002169378" evidence="1">
    <location>
        <begin position="17"/>
        <end position="141"/>
    </location>
</feature>
<organism evidence="2 3">
    <name type="scientific">Phlebiopsis gigantea (strain 11061_1 CR5-6)</name>
    <name type="common">White-rot fungus</name>
    <name type="synonym">Peniophora gigantea</name>
    <dbReference type="NCBI Taxonomy" id="745531"/>
    <lineage>
        <taxon>Eukaryota</taxon>
        <taxon>Fungi</taxon>
        <taxon>Dikarya</taxon>
        <taxon>Basidiomycota</taxon>
        <taxon>Agaricomycotina</taxon>
        <taxon>Agaricomycetes</taxon>
        <taxon>Polyporales</taxon>
        <taxon>Phanerochaetaceae</taxon>
        <taxon>Phlebiopsis</taxon>
    </lineage>
</organism>
<feature type="signal peptide" evidence="1">
    <location>
        <begin position="1"/>
        <end position="16"/>
    </location>
</feature>
<keyword evidence="1" id="KW-0732">Signal</keyword>
<evidence type="ECO:0000256" key="1">
    <source>
        <dbReference type="SAM" id="SignalP"/>
    </source>
</evidence>
<evidence type="ECO:0000313" key="3">
    <source>
        <dbReference type="Proteomes" id="UP000053257"/>
    </source>
</evidence>